<dbReference type="PANTHER" id="PTHR43649">
    <property type="entry name" value="ARABINOSE-BINDING PROTEIN-RELATED"/>
    <property type="match status" value="1"/>
</dbReference>
<evidence type="ECO:0000256" key="6">
    <source>
        <dbReference type="SAM" id="MobiDB-lite"/>
    </source>
</evidence>
<feature type="signal peptide" evidence="7">
    <location>
        <begin position="1"/>
        <end position="30"/>
    </location>
</feature>
<dbReference type="Proteomes" id="UP001169242">
    <property type="component" value="Unassembled WGS sequence"/>
</dbReference>
<dbReference type="InterPro" id="IPR006059">
    <property type="entry name" value="SBP"/>
</dbReference>
<keyword evidence="2 7" id="KW-0732">Signal</keyword>
<protein>
    <submittedName>
        <fullName evidence="8">Extracellular solute-binding protein</fullName>
    </submittedName>
</protein>
<feature type="chain" id="PRO_5041397900" evidence="7">
    <location>
        <begin position="31"/>
        <end position="495"/>
    </location>
</feature>
<accession>A0AA42IZZ0</accession>
<dbReference type="SUPFAM" id="SSF53850">
    <property type="entry name" value="Periplasmic binding protein-like II"/>
    <property type="match status" value="1"/>
</dbReference>
<dbReference type="EMBL" id="JAQIFT010000016">
    <property type="protein sequence ID" value="MDA3730849.1"/>
    <property type="molecule type" value="Genomic_DNA"/>
</dbReference>
<gene>
    <name evidence="8" type="ORF">PBV87_04965</name>
</gene>
<dbReference type="PANTHER" id="PTHR43649:SF33">
    <property type="entry name" value="POLYGALACTURONAN_RHAMNOGALACTURONAN-BINDING PROTEIN YTCQ"/>
    <property type="match status" value="1"/>
</dbReference>
<evidence type="ECO:0000256" key="4">
    <source>
        <dbReference type="ARBA" id="ARBA00023139"/>
    </source>
</evidence>
<evidence type="ECO:0000256" key="7">
    <source>
        <dbReference type="SAM" id="SignalP"/>
    </source>
</evidence>
<keyword evidence="5" id="KW-0449">Lipoprotein</keyword>
<reference evidence="8" key="1">
    <citation type="journal article" date="2023" name="Int. J. Syst. Evol. Microbiol.">
        <title>&lt;i&gt;Holtiella tumoricola&lt;/i&gt; gen. nov. sp. nov., isolated from a human clinical sample.</title>
        <authorList>
            <person name="Allen-Vercoe E."/>
            <person name="Daigneault M.C."/>
            <person name="Vancuren S.J."/>
            <person name="Cochrane K."/>
            <person name="O'Neal L.L."/>
            <person name="Sankaranarayanan K."/>
            <person name="Lawson P.A."/>
        </authorList>
    </citation>
    <scope>NUCLEOTIDE SEQUENCE</scope>
    <source>
        <strain evidence="8">CC70A</strain>
    </source>
</reference>
<evidence type="ECO:0000256" key="3">
    <source>
        <dbReference type="ARBA" id="ARBA00023136"/>
    </source>
</evidence>
<feature type="compositionally biased region" description="Basic and acidic residues" evidence="6">
    <location>
        <begin position="39"/>
        <end position="53"/>
    </location>
</feature>
<keyword evidence="3" id="KW-0472">Membrane</keyword>
<evidence type="ECO:0000256" key="2">
    <source>
        <dbReference type="ARBA" id="ARBA00022729"/>
    </source>
</evidence>
<comment type="caution">
    <text evidence="8">The sequence shown here is derived from an EMBL/GenBank/DDBJ whole genome shotgun (WGS) entry which is preliminary data.</text>
</comment>
<evidence type="ECO:0000313" key="8">
    <source>
        <dbReference type="EMBL" id="MDA3730849.1"/>
    </source>
</evidence>
<keyword evidence="9" id="KW-1185">Reference proteome</keyword>
<dbReference type="Pfam" id="PF01547">
    <property type="entry name" value="SBP_bac_1"/>
    <property type="match status" value="1"/>
</dbReference>
<dbReference type="RefSeq" id="WP_271011352.1">
    <property type="nucleotide sequence ID" value="NZ_JAQIFT010000016.1"/>
</dbReference>
<keyword evidence="4" id="KW-0564">Palmitate</keyword>
<evidence type="ECO:0000313" key="9">
    <source>
        <dbReference type="Proteomes" id="UP001169242"/>
    </source>
</evidence>
<proteinExistence type="predicted"/>
<dbReference type="PROSITE" id="PS51257">
    <property type="entry name" value="PROKAR_LIPOPROTEIN"/>
    <property type="match status" value="1"/>
</dbReference>
<dbReference type="Gene3D" id="3.40.190.10">
    <property type="entry name" value="Periplasmic binding protein-like II"/>
    <property type="match status" value="1"/>
</dbReference>
<dbReference type="AlphaFoldDB" id="A0AA42IZZ0"/>
<dbReference type="InterPro" id="IPR050490">
    <property type="entry name" value="Bact_solute-bd_prot1"/>
</dbReference>
<evidence type="ECO:0000256" key="1">
    <source>
        <dbReference type="ARBA" id="ARBA00022475"/>
    </source>
</evidence>
<keyword evidence="1" id="KW-1003">Cell membrane</keyword>
<sequence>MKILNKNTKKMWATSLSVMFLLTGCGTTQNVETATPAPTDDKVVTQEAEKSEEPTEPLSKTDQAKADLDFGGETIVFCYPPGYGMIDTDGTSVSLARRDAKMKELEEKYNVKILQRDDASTYWENMVTSIASGSPEGHIMVAQERQLLSWVEAGAVADLTAAMEKTGVDFTDTEKYSQIVRKYSSYNNGQYGFSDPAPYVSQAYWFYNKRIFEEMQLGDPYEMVENKEWTWDKVTEIAQKATKRKSDGTIEQYGLGTMMLTDLLGSLCQSNGTNMATFNDEGKAVLTLAEAKGMKAFEQMSDWLFKDKVALFNDGSLDWDATINDFINGNVAIMCGTNPVLNTAKGTPMADDFGIVPPPMGPDVTNYTMGGSMGQFYFIPKTYEDMADKLLLLIDDLYELPEGMTRADTVAESYATHVRDEQSLKYYTDMALNFDTSVYEIAIIAGLDWSSPSIMEVCNKVIKGEGTPADVMEQNKVQMQTLLDDKFNALKFTGK</sequence>
<feature type="region of interest" description="Disordered" evidence="6">
    <location>
        <begin position="29"/>
        <end position="64"/>
    </location>
</feature>
<evidence type="ECO:0000256" key="5">
    <source>
        <dbReference type="ARBA" id="ARBA00023288"/>
    </source>
</evidence>
<organism evidence="8 9">
    <name type="scientific">Holtiella tumoricola</name>
    <dbReference type="NCBI Taxonomy" id="3018743"/>
    <lineage>
        <taxon>Bacteria</taxon>
        <taxon>Bacillati</taxon>
        <taxon>Bacillota</taxon>
        <taxon>Clostridia</taxon>
        <taxon>Lachnospirales</taxon>
        <taxon>Cellulosilyticaceae</taxon>
        <taxon>Holtiella</taxon>
    </lineage>
</organism>
<name>A0AA42IZZ0_9FIRM</name>